<dbReference type="Pfam" id="PF07885">
    <property type="entry name" value="Ion_trans_2"/>
    <property type="match status" value="1"/>
</dbReference>
<proteinExistence type="predicted"/>
<evidence type="ECO:0000259" key="3">
    <source>
        <dbReference type="Pfam" id="PF02254"/>
    </source>
</evidence>
<name>A0A098Y1J0_9ACTN</name>
<gene>
    <name evidence="5" type="ORF">IN07_24280</name>
</gene>
<evidence type="ECO:0000259" key="4">
    <source>
        <dbReference type="Pfam" id="PF07885"/>
    </source>
</evidence>
<dbReference type="InterPro" id="IPR036291">
    <property type="entry name" value="NAD(P)-bd_dom_sf"/>
</dbReference>
<accession>A0A098Y1J0</accession>
<feature type="domain" description="Potassium channel" evidence="4">
    <location>
        <begin position="27"/>
        <end position="103"/>
    </location>
</feature>
<feature type="transmembrane region" description="Helical" evidence="2">
    <location>
        <begin position="79"/>
        <end position="99"/>
    </location>
</feature>
<keyword evidence="2" id="KW-0812">Transmembrane</keyword>
<evidence type="ECO:0000313" key="5">
    <source>
        <dbReference type="EMBL" id="KGH43248.1"/>
    </source>
</evidence>
<evidence type="ECO:0000256" key="2">
    <source>
        <dbReference type="SAM" id="Phobius"/>
    </source>
</evidence>
<feature type="transmembrane region" description="Helical" evidence="2">
    <location>
        <begin position="21"/>
        <end position="41"/>
    </location>
</feature>
<evidence type="ECO:0000313" key="6">
    <source>
        <dbReference type="Proteomes" id="UP000029713"/>
    </source>
</evidence>
<evidence type="ECO:0000256" key="1">
    <source>
        <dbReference type="ARBA" id="ARBA00004651"/>
    </source>
</evidence>
<reference evidence="5 6" key="1">
    <citation type="submission" date="2014-07" db="EMBL/GenBank/DDBJ databases">
        <title>Biosystematic studies on Modestobacter strains isolated from extreme hyper-arid desert soil and from historic building.</title>
        <authorList>
            <person name="Bukarasam K."/>
            <person name="Bull A."/>
            <person name="Girard G."/>
            <person name="van Wezel G."/>
            <person name="Goodfellow M."/>
        </authorList>
    </citation>
    <scope>NUCLEOTIDE SEQUENCE [LARGE SCALE GENOMIC DNA]</scope>
    <source>
        <strain evidence="5 6">KNN45-2b</strain>
    </source>
</reference>
<dbReference type="InterPro" id="IPR013099">
    <property type="entry name" value="K_chnl_dom"/>
</dbReference>
<dbReference type="STRING" id="1522368.IN07_24280"/>
<keyword evidence="2" id="KW-0472">Membrane</keyword>
<feature type="domain" description="RCK N-terminal" evidence="3">
    <location>
        <begin position="162"/>
        <end position="230"/>
    </location>
</feature>
<dbReference type="Gene3D" id="3.40.50.720">
    <property type="entry name" value="NAD(P)-binding Rossmann-like Domain"/>
    <property type="match status" value="1"/>
</dbReference>
<dbReference type="Pfam" id="PF02254">
    <property type="entry name" value="TrkA_N"/>
    <property type="match status" value="1"/>
</dbReference>
<organism evidence="5 6">
    <name type="scientific">Modestobacter caceresii</name>
    <dbReference type="NCBI Taxonomy" id="1522368"/>
    <lineage>
        <taxon>Bacteria</taxon>
        <taxon>Bacillati</taxon>
        <taxon>Actinomycetota</taxon>
        <taxon>Actinomycetes</taxon>
        <taxon>Geodermatophilales</taxon>
        <taxon>Geodermatophilaceae</taxon>
        <taxon>Modestobacter</taxon>
    </lineage>
</organism>
<comment type="caution">
    <text evidence="5">The sequence shown here is derived from an EMBL/GenBank/DDBJ whole genome shotgun (WGS) entry which is preliminary data.</text>
</comment>
<feature type="transmembrane region" description="Helical" evidence="2">
    <location>
        <begin position="53"/>
        <end position="72"/>
    </location>
</feature>
<dbReference type="InterPro" id="IPR050721">
    <property type="entry name" value="Trk_Ktr_HKT_K-transport"/>
</dbReference>
<dbReference type="RefSeq" id="WP_052091708.1">
    <property type="nucleotide sequence ID" value="NZ_JPMX01000139.1"/>
</dbReference>
<comment type="subcellular location">
    <subcellularLocation>
        <location evidence="1">Cell membrane</location>
        <topology evidence="1">Multi-pass membrane protein</topology>
    </subcellularLocation>
</comment>
<dbReference type="EMBL" id="JPMX01000139">
    <property type="protein sequence ID" value="KGH43248.1"/>
    <property type="molecule type" value="Genomic_DNA"/>
</dbReference>
<dbReference type="SUPFAM" id="SSF51735">
    <property type="entry name" value="NAD(P)-binding Rossmann-fold domains"/>
    <property type="match status" value="1"/>
</dbReference>
<dbReference type="Proteomes" id="UP000029713">
    <property type="component" value="Unassembled WGS sequence"/>
</dbReference>
<dbReference type="PANTHER" id="PTHR43833">
    <property type="entry name" value="POTASSIUM CHANNEL PROTEIN 2-RELATED-RELATED"/>
    <property type="match status" value="1"/>
</dbReference>
<keyword evidence="2" id="KW-1133">Transmembrane helix</keyword>
<dbReference type="InterPro" id="IPR003148">
    <property type="entry name" value="RCK_N"/>
</dbReference>
<dbReference type="PANTHER" id="PTHR43833:SF9">
    <property type="entry name" value="POTASSIUM CHANNEL PROTEIN YUGO-RELATED"/>
    <property type="match status" value="1"/>
</dbReference>
<sequence length="343" mass="37643">MFGLFSRFSRVVQARLRGWRLPLAVMVFVFVTSWPAMALVEGADSDIAAPANYWWYFIVTAATVGYGDFFPASAGGHVVGAYVIIGGIVTLTLLFTRLADYLQSVRSRRLKGVEELDLIDHVVVLGYFPGRTERMLTELAAEGRTRVALCAWEDVPENPLPERTEVSFVRGDLSHADVMTRANVAAARSVVIDGRDDNETLAIAVAVHHAGPDVHKVAALRDLDRRDNLRYVDPRIACVQWHMPFLITEEALDPGLTEVYGDLMSSHGHGNTYSVQLPSGHRLGTFGDCQVRFGQAFGATVLALRGPDGLTVSPAWDTPVAEGTTLYYVGRRRIEAGEVLSAR</sequence>
<dbReference type="GO" id="GO:0006813">
    <property type="term" value="P:potassium ion transport"/>
    <property type="evidence" value="ECO:0007669"/>
    <property type="project" value="InterPro"/>
</dbReference>
<dbReference type="AlphaFoldDB" id="A0A098Y1J0"/>
<dbReference type="Gene3D" id="1.10.287.70">
    <property type="match status" value="1"/>
</dbReference>
<protein>
    <submittedName>
        <fullName evidence="5">Ion transporter</fullName>
    </submittedName>
</protein>
<dbReference type="GO" id="GO:0005886">
    <property type="term" value="C:plasma membrane"/>
    <property type="evidence" value="ECO:0007669"/>
    <property type="project" value="UniProtKB-SubCell"/>
</dbReference>
<keyword evidence="6" id="KW-1185">Reference proteome</keyword>
<dbReference type="SUPFAM" id="SSF81324">
    <property type="entry name" value="Voltage-gated potassium channels"/>
    <property type="match status" value="1"/>
</dbReference>